<dbReference type="InterPro" id="IPR050126">
    <property type="entry name" value="Ap4A_hydrolase"/>
</dbReference>
<sequence>MKFGIISDIHGNLEALQVVLQEIKKEDCNEIIFLGDIVGYGANPNECIELLRQERVVGVAGNHDYAVLNKTSIKNFNPYAQAAILWTQKILTKESLWYLDAFLLVNKSYPFHIVHSSPDDPGDWYYLFTIEDIIPQFNFFSYPVCLVGHTHIPFVVAKRNDGKIEIIKENKFELNSDWQYIINVGSVGQPRDQNPQASFAIYDTKTNIFEIRRIDYDIKTAADKIIKANLPPILAERLFYGQ</sequence>
<dbReference type="Pfam" id="PF12850">
    <property type="entry name" value="Metallophos_2"/>
    <property type="match status" value="1"/>
</dbReference>
<proteinExistence type="inferred from homology"/>
<dbReference type="EMBL" id="DTBX01000105">
    <property type="protein sequence ID" value="HGQ55404.1"/>
    <property type="molecule type" value="Genomic_DNA"/>
</dbReference>
<dbReference type="PANTHER" id="PTHR42850:SF2">
    <property type="entry name" value="BLL5683 PROTEIN"/>
    <property type="match status" value="1"/>
</dbReference>
<protein>
    <submittedName>
        <fullName evidence="4">Metallophosphoesterase</fullName>
    </submittedName>
</protein>
<dbReference type="GO" id="GO:0016791">
    <property type="term" value="F:phosphatase activity"/>
    <property type="evidence" value="ECO:0007669"/>
    <property type="project" value="TreeGrafter"/>
</dbReference>
<dbReference type="InterPro" id="IPR029052">
    <property type="entry name" value="Metallo-depent_PP-like"/>
</dbReference>
<dbReference type="SUPFAM" id="SSF56300">
    <property type="entry name" value="Metallo-dependent phosphatases"/>
    <property type="match status" value="1"/>
</dbReference>
<gene>
    <name evidence="4" type="ORF">ENT60_00905</name>
    <name evidence="3" type="ORF">ENU28_02935</name>
</gene>
<organism evidence="4">
    <name type="scientific">candidate division WOR-3 bacterium</name>
    <dbReference type="NCBI Taxonomy" id="2052148"/>
    <lineage>
        <taxon>Bacteria</taxon>
        <taxon>Bacteria division WOR-3</taxon>
    </lineage>
</organism>
<name>A0A7C4W6Z4_UNCW3</name>
<comment type="similarity">
    <text evidence="1">Belongs to the metallophosphoesterase superfamily. YfcE family.</text>
</comment>
<evidence type="ECO:0000313" key="3">
    <source>
        <dbReference type="EMBL" id="HGQ55404.1"/>
    </source>
</evidence>
<comment type="caution">
    <text evidence="4">The sequence shown here is derived from an EMBL/GenBank/DDBJ whole genome shotgun (WGS) entry which is preliminary data.</text>
</comment>
<dbReference type="PIRSF" id="PIRSF000883">
    <property type="entry name" value="Pesterase_MJ0912"/>
    <property type="match status" value="1"/>
</dbReference>
<dbReference type="AlphaFoldDB" id="A0A7C4W6Z4"/>
<dbReference type="InterPro" id="IPR011152">
    <property type="entry name" value="Pesterase_MJ0912"/>
</dbReference>
<evidence type="ECO:0000259" key="2">
    <source>
        <dbReference type="Pfam" id="PF12850"/>
    </source>
</evidence>
<dbReference type="EMBL" id="DSZH01000043">
    <property type="protein sequence ID" value="HGU47110.1"/>
    <property type="molecule type" value="Genomic_DNA"/>
</dbReference>
<dbReference type="InterPro" id="IPR024654">
    <property type="entry name" value="Calcineurin-like_PHP_lpxH"/>
</dbReference>
<dbReference type="PANTHER" id="PTHR42850">
    <property type="entry name" value="METALLOPHOSPHOESTERASE"/>
    <property type="match status" value="1"/>
</dbReference>
<reference evidence="4" key="1">
    <citation type="journal article" date="2020" name="mSystems">
        <title>Genome- and Community-Level Interaction Insights into Carbon Utilization and Element Cycling Functions of Hydrothermarchaeota in Hydrothermal Sediment.</title>
        <authorList>
            <person name="Zhou Z."/>
            <person name="Liu Y."/>
            <person name="Xu W."/>
            <person name="Pan J."/>
            <person name="Luo Z.H."/>
            <person name="Li M."/>
        </authorList>
    </citation>
    <scope>NUCLEOTIDE SEQUENCE [LARGE SCALE GENOMIC DNA]</scope>
    <source>
        <strain evidence="4">SpSt-594</strain>
        <strain evidence="3">SpSt-655</strain>
    </source>
</reference>
<evidence type="ECO:0000256" key="1">
    <source>
        <dbReference type="ARBA" id="ARBA00008950"/>
    </source>
</evidence>
<feature type="domain" description="Calcineurin-like phosphoesterase" evidence="2">
    <location>
        <begin position="1"/>
        <end position="206"/>
    </location>
</feature>
<accession>A0A7C4W6Z4</accession>
<dbReference type="Gene3D" id="3.60.21.10">
    <property type="match status" value="1"/>
</dbReference>
<evidence type="ECO:0000313" key="4">
    <source>
        <dbReference type="EMBL" id="HGU47110.1"/>
    </source>
</evidence>
<dbReference type="GO" id="GO:0005737">
    <property type="term" value="C:cytoplasm"/>
    <property type="evidence" value="ECO:0007669"/>
    <property type="project" value="TreeGrafter"/>
</dbReference>